<dbReference type="InterPro" id="IPR001466">
    <property type="entry name" value="Beta-lactam-related"/>
</dbReference>
<accession>A0A9D1IWQ4</accession>
<dbReference type="InterPro" id="IPR050789">
    <property type="entry name" value="Diverse_Enzym_Activities"/>
</dbReference>
<dbReference type="Gene3D" id="3.40.710.10">
    <property type="entry name" value="DD-peptidase/beta-lactamase superfamily"/>
    <property type="match status" value="1"/>
</dbReference>
<evidence type="ECO:0000256" key="1">
    <source>
        <dbReference type="SAM" id="MobiDB-lite"/>
    </source>
</evidence>
<protein>
    <submittedName>
        <fullName evidence="3">Serine hydrolase</fullName>
    </submittedName>
</protein>
<reference evidence="3" key="2">
    <citation type="journal article" date="2021" name="PeerJ">
        <title>Extensive microbial diversity within the chicken gut microbiome revealed by metagenomics and culture.</title>
        <authorList>
            <person name="Gilroy R."/>
            <person name="Ravi A."/>
            <person name="Getino M."/>
            <person name="Pursley I."/>
            <person name="Horton D.L."/>
            <person name="Alikhan N.F."/>
            <person name="Baker D."/>
            <person name="Gharbi K."/>
            <person name="Hall N."/>
            <person name="Watson M."/>
            <person name="Adriaenssens E.M."/>
            <person name="Foster-Nyarko E."/>
            <person name="Jarju S."/>
            <person name="Secka A."/>
            <person name="Antonio M."/>
            <person name="Oren A."/>
            <person name="Chaudhuri R.R."/>
            <person name="La Ragione R."/>
            <person name="Hildebrand F."/>
            <person name="Pallen M.J."/>
        </authorList>
    </citation>
    <scope>NUCLEOTIDE SEQUENCE</scope>
    <source>
        <strain evidence="3">CHK191-8634</strain>
    </source>
</reference>
<evidence type="ECO:0000313" key="3">
    <source>
        <dbReference type="EMBL" id="HIU44076.1"/>
    </source>
</evidence>
<organism evidence="3 4">
    <name type="scientific">Candidatus Ventrousia excrementavium</name>
    <dbReference type="NCBI Taxonomy" id="2840961"/>
    <lineage>
        <taxon>Bacteria</taxon>
        <taxon>Bacillati</taxon>
        <taxon>Bacillota</taxon>
        <taxon>Clostridia</taxon>
        <taxon>Eubacteriales</taxon>
        <taxon>Clostridiaceae</taxon>
        <taxon>Clostridiaceae incertae sedis</taxon>
        <taxon>Candidatus Ventrousia</taxon>
    </lineage>
</organism>
<proteinExistence type="predicted"/>
<sequence>MAGCAQSDQPDEPSQTEPQEPAEPQEPTEPTEPTEPVEPVQPTEPEPTEPEEPEVPAWEWQYGTPEEHGLDGSVLSSLHDTYDTTQILASVVFKDGHIVDEYYKDGYDETTPFLLHSSSKSVTSALVGIAIEQGYIEGVDVPLSEYFPEILEFEDERWGRITLWHLLTHTSGIDCSDTGYWDAWRNSDNWIEYTFSRPITSEPGTVFDYATSNTHLLSAIVQIATGQTLYEFGKENLFDPVGMESVTCDTDPQGISDGGNGFHMSIYDMIRFGILYLNGGVWQGQQIVPAQWVEDSASLQFERSTGSADYGYQWWVRTFGDEAYPAYFAQGYAGQYIFVVPALELVIAYTSNHTGSSSMYWQFVNDIVAACN</sequence>
<dbReference type="GO" id="GO:0016787">
    <property type="term" value="F:hydrolase activity"/>
    <property type="evidence" value="ECO:0007669"/>
    <property type="project" value="UniProtKB-KW"/>
</dbReference>
<dbReference type="EMBL" id="DVMR01000056">
    <property type="protein sequence ID" value="HIU44076.1"/>
    <property type="molecule type" value="Genomic_DNA"/>
</dbReference>
<reference evidence="3" key="1">
    <citation type="submission" date="2020-10" db="EMBL/GenBank/DDBJ databases">
        <authorList>
            <person name="Gilroy R."/>
        </authorList>
    </citation>
    <scope>NUCLEOTIDE SEQUENCE</scope>
    <source>
        <strain evidence="3">CHK191-8634</strain>
    </source>
</reference>
<keyword evidence="3" id="KW-0378">Hydrolase</keyword>
<dbReference type="Pfam" id="PF00144">
    <property type="entry name" value="Beta-lactamase"/>
    <property type="match status" value="1"/>
</dbReference>
<evidence type="ECO:0000259" key="2">
    <source>
        <dbReference type="Pfam" id="PF00144"/>
    </source>
</evidence>
<comment type="caution">
    <text evidence="3">The sequence shown here is derived from an EMBL/GenBank/DDBJ whole genome shotgun (WGS) entry which is preliminary data.</text>
</comment>
<name>A0A9D1IWQ4_9CLOT</name>
<feature type="domain" description="Beta-lactamase-related" evidence="2">
    <location>
        <begin position="90"/>
        <end position="356"/>
    </location>
</feature>
<dbReference type="SUPFAM" id="SSF56601">
    <property type="entry name" value="beta-lactamase/transpeptidase-like"/>
    <property type="match status" value="1"/>
</dbReference>
<feature type="region of interest" description="Disordered" evidence="1">
    <location>
        <begin position="1"/>
        <end position="55"/>
    </location>
</feature>
<dbReference type="InterPro" id="IPR012338">
    <property type="entry name" value="Beta-lactam/transpept-like"/>
</dbReference>
<evidence type="ECO:0000313" key="4">
    <source>
        <dbReference type="Proteomes" id="UP000824073"/>
    </source>
</evidence>
<dbReference type="PANTHER" id="PTHR43283">
    <property type="entry name" value="BETA-LACTAMASE-RELATED"/>
    <property type="match status" value="1"/>
</dbReference>
<dbReference type="PANTHER" id="PTHR43283:SF7">
    <property type="entry name" value="BETA-LACTAMASE-RELATED DOMAIN-CONTAINING PROTEIN"/>
    <property type="match status" value="1"/>
</dbReference>
<dbReference type="Proteomes" id="UP000824073">
    <property type="component" value="Unassembled WGS sequence"/>
</dbReference>
<dbReference type="AlphaFoldDB" id="A0A9D1IWQ4"/>
<gene>
    <name evidence="3" type="ORF">IAB67_07245</name>
</gene>